<evidence type="ECO:0000256" key="1">
    <source>
        <dbReference type="ARBA" id="ARBA00024322"/>
    </source>
</evidence>
<comment type="similarity">
    <text evidence="3">Belongs to the bacterial microcompartments protein family.</text>
</comment>
<dbReference type="CDD" id="cd07045">
    <property type="entry name" value="BMC_CcmK_like"/>
    <property type="match status" value="1"/>
</dbReference>
<dbReference type="SUPFAM" id="SSF143414">
    <property type="entry name" value="CcmK-like"/>
    <property type="match status" value="1"/>
</dbReference>
<dbReference type="InterPro" id="IPR050575">
    <property type="entry name" value="BMC_shell"/>
</dbReference>
<dbReference type="SMART" id="SM00877">
    <property type="entry name" value="BMC"/>
    <property type="match status" value="1"/>
</dbReference>
<sequence>MSVQAYALGMIETLGLPALVAAADAAAKAADVRVVAYEGVDAGIVTVYVIGDVSSVQAAVDAGADAARRVGRLLHSHVIARPDEHVPKMIRQLAALSMNAEDATVKSKAAAKKGERDRPAQAQQKETGGEQEP</sequence>
<evidence type="ECO:0000256" key="3">
    <source>
        <dbReference type="PROSITE-ProRule" id="PRU01278"/>
    </source>
</evidence>
<evidence type="ECO:0000256" key="2">
    <source>
        <dbReference type="ARBA" id="ARBA00024446"/>
    </source>
</evidence>
<feature type="domain" description="BMC" evidence="5">
    <location>
        <begin position="7"/>
        <end position="91"/>
    </location>
</feature>
<keyword evidence="2" id="KW-1283">Bacterial microcompartment</keyword>
<dbReference type="PANTHER" id="PTHR33941">
    <property type="entry name" value="PROPANEDIOL UTILIZATION PROTEIN PDUA"/>
    <property type="match status" value="1"/>
</dbReference>
<dbReference type="RefSeq" id="WP_122915149.1">
    <property type="nucleotide sequence ID" value="NZ_RHHT01000059.1"/>
</dbReference>
<dbReference type="InterPro" id="IPR037233">
    <property type="entry name" value="CcmK-like_sf"/>
</dbReference>
<dbReference type="PANTHER" id="PTHR33941:SF11">
    <property type="entry name" value="BACTERIAL MICROCOMPARTMENT SHELL PROTEIN PDUJ"/>
    <property type="match status" value="1"/>
</dbReference>
<dbReference type="Proteomes" id="UP000281915">
    <property type="component" value="Unassembled WGS sequence"/>
</dbReference>
<organism evidence="6 7">
    <name type="scientific">Brevibacillus panacihumi</name>
    <dbReference type="NCBI Taxonomy" id="497735"/>
    <lineage>
        <taxon>Bacteria</taxon>
        <taxon>Bacillati</taxon>
        <taxon>Bacillota</taxon>
        <taxon>Bacilli</taxon>
        <taxon>Bacillales</taxon>
        <taxon>Paenibacillaceae</taxon>
        <taxon>Brevibacillus</taxon>
    </lineage>
</organism>
<name>A0A3M8CAU6_9BACL</name>
<dbReference type="AlphaFoldDB" id="A0A3M8CAU6"/>
<protein>
    <submittedName>
        <fullName evidence="6">BMC domain-containing protein</fullName>
    </submittedName>
</protein>
<dbReference type="Pfam" id="PF00936">
    <property type="entry name" value="BMC"/>
    <property type="match status" value="1"/>
</dbReference>
<evidence type="ECO:0000313" key="6">
    <source>
        <dbReference type="EMBL" id="RNB72748.1"/>
    </source>
</evidence>
<reference evidence="6 7" key="1">
    <citation type="submission" date="2018-10" db="EMBL/GenBank/DDBJ databases">
        <title>Phylogenomics of Brevibacillus.</title>
        <authorList>
            <person name="Dunlap C."/>
        </authorList>
    </citation>
    <scope>NUCLEOTIDE SEQUENCE [LARGE SCALE GENOMIC DNA]</scope>
    <source>
        <strain evidence="6 7">JCM 15085</strain>
    </source>
</reference>
<dbReference type="GO" id="GO:0031469">
    <property type="term" value="C:bacterial microcompartment"/>
    <property type="evidence" value="ECO:0007669"/>
    <property type="project" value="UniProtKB-SubCell"/>
</dbReference>
<evidence type="ECO:0000256" key="4">
    <source>
        <dbReference type="SAM" id="MobiDB-lite"/>
    </source>
</evidence>
<feature type="region of interest" description="Disordered" evidence="4">
    <location>
        <begin position="101"/>
        <end position="133"/>
    </location>
</feature>
<dbReference type="PROSITE" id="PS51930">
    <property type="entry name" value="BMC_2"/>
    <property type="match status" value="1"/>
</dbReference>
<accession>A0A3M8CAU6</accession>
<dbReference type="EMBL" id="RHHT01000059">
    <property type="protein sequence ID" value="RNB72748.1"/>
    <property type="molecule type" value="Genomic_DNA"/>
</dbReference>
<dbReference type="Gene3D" id="3.30.70.1710">
    <property type="match status" value="1"/>
</dbReference>
<gene>
    <name evidence="6" type="ORF">EDM58_21460</name>
</gene>
<proteinExistence type="inferred from homology"/>
<comment type="caution">
    <text evidence="6">The sequence shown here is derived from an EMBL/GenBank/DDBJ whole genome shotgun (WGS) entry which is preliminary data.</text>
</comment>
<dbReference type="InterPro" id="IPR000249">
    <property type="entry name" value="BMC_dom"/>
</dbReference>
<comment type="subcellular location">
    <subcellularLocation>
        <location evidence="1">Bacterial microcompartment</location>
    </subcellularLocation>
</comment>
<evidence type="ECO:0000313" key="7">
    <source>
        <dbReference type="Proteomes" id="UP000281915"/>
    </source>
</evidence>
<dbReference type="InterPro" id="IPR044872">
    <property type="entry name" value="CcmK/CsoS1_BMC"/>
</dbReference>
<evidence type="ECO:0000259" key="5">
    <source>
        <dbReference type="PROSITE" id="PS51930"/>
    </source>
</evidence>